<protein>
    <submittedName>
        <fullName evidence="8">ABC transporter permease</fullName>
    </submittedName>
</protein>
<dbReference type="SUPFAM" id="SSF161098">
    <property type="entry name" value="MetI-like"/>
    <property type="match status" value="1"/>
</dbReference>
<dbReference type="EMBL" id="JAQZAO010000005">
    <property type="protein sequence ID" value="MDD7966258.1"/>
    <property type="molecule type" value="Genomic_DNA"/>
</dbReference>
<evidence type="ECO:0000256" key="4">
    <source>
        <dbReference type="ARBA" id="ARBA00022989"/>
    </source>
</evidence>
<keyword evidence="2 6" id="KW-0813">Transport</keyword>
<sequence length="271" mass="28580">MSTATQGTVNTQAEASVEEVEGKQQSRLAALWMQHYDLVILPLIIVLVLGLLLLYVGSRDLDTIEERVLAADNVGGLLVQHIWLAAISTVLVLVIAVPLGIVLSRRGARRAQGPVLAIGGFAQALPPFGVLLLMAFWLNFGFWTAVIGLTLAALLPVLRNTVVGLQQVDQSLIEAARGMGMTSRQTLFRVEIPLAVPVIVAGLRVALVLNVGTATLASYIGAGGLGELVQQALRLNRINVLLVAGGVIAALALLIDWLAGVAERVVVARSG</sequence>
<keyword evidence="4 6" id="KW-1133">Transmembrane helix</keyword>
<feature type="transmembrane region" description="Helical" evidence="6">
    <location>
        <begin position="115"/>
        <end position="134"/>
    </location>
</feature>
<dbReference type="CDD" id="cd06261">
    <property type="entry name" value="TM_PBP2"/>
    <property type="match status" value="1"/>
</dbReference>
<dbReference type="PROSITE" id="PS50928">
    <property type="entry name" value="ABC_TM1"/>
    <property type="match status" value="1"/>
</dbReference>
<dbReference type="InterPro" id="IPR000515">
    <property type="entry name" value="MetI-like"/>
</dbReference>
<evidence type="ECO:0000259" key="7">
    <source>
        <dbReference type="PROSITE" id="PS50928"/>
    </source>
</evidence>
<evidence type="ECO:0000256" key="2">
    <source>
        <dbReference type="ARBA" id="ARBA00022448"/>
    </source>
</evidence>
<comment type="subcellular location">
    <subcellularLocation>
        <location evidence="6">Cell membrane</location>
        <topology evidence="6">Multi-pass membrane protein</topology>
    </subcellularLocation>
    <subcellularLocation>
        <location evidence="1">Membrane</location>
        <topology evidence="1">Multi-pass membrane protein</topology>
    </subcellularLocation>
</comment>
<dbReference type="Gene3D" id="1.10.3720.10">
    <property type="entry name" value="MetI-like"/>
    <property type="match status" value="1"/>
</dbReference>
<keyword evidence="5 6" id="KW-0472">Membrane</keyword>
<evidence type="ECO:0000256" key="1">
    <source>
        <dbReference type="ARBA" id="ARBA00004141"/>
    </source>
</evidence>
<dbReference type="InterPro" id="IPR035906">
    <property type="entry name" value="MetI-like_sf"/>
</dbReference>
<dbReference type="PANTHER" id="PTHR30177">
    <property type="entry name" value="GLYCINE BETAINE/L-PROLINE TRANSPORT SYSTEM PERMEASE PROTEIN PROW"/>
    <property type="match status" value="1"/>
</dbReference>
<keyword evidence="3 6" id="KW-0812">Transmembrane</keyword>
<feature type="transmembrane region" description="Helical" evidence="6">
    <location>
        <begin position="140"/>
        <end position="158"/>
    </location>
</feature>
<dbReference type="RefSeq" id="WP_274200784.1">
    <property type="nucleotide sequence ID" value="NZ_JAQZAO010000005.1"/>
</dbReference>
<gene>
    <name evidence="8" type="ORF">PGB27_13000</name>
</gene>
<feature type="transmembrane region" description="Helical" evidence="6">
    <location>
        <begin position="77"/>
        <end position="103"/>
    </location>
</feature>
<dbReference type="PANTHER" id="PTHR30177:SF4">
    <property type="entry name" value="OSMOPROTECTANT IMPORT PERMEASE PROTEIN OSMW"/>
    <property type="match status" value="1"/>
</dbReference>
<organism evidence="8 9">
    <name type="scientific">Actinomycetospora lemnae</name>
    <dbReference type="NCBI Taxonomy" id="3019891"/>
    <lineage>
        <taxon>Bacteria</taxon>
        <taxon>Bacillati</taxon>
        <taxon>Actinomycetota</taxon>
        <taxon>Actinomycetes</taxon>
        <taxon>Pseudonocardiales</taxon>
        <taxon>Pseudonocardiaceae</taxon>
        <taxon>Actinomycetospora</taxon>
    </lineage>
</organism>
<feature type="transmembrane region" description="Helical" evidence="6">
    <location>
        <begin position="36"/>
        <end position="57"/>
    </location>
</feature>
<dbReference type="Pfam" id="PF00528">
    <property type="entry name" value="BPD_transp_1"/>
    <property type="match status" value="1"/>
</dbReference>
<accession>A0ABT5SX27</accession>
<feature type="transmembrane region" description="Helical" evidence="6">
    <location>
        <begin position="240"/>
        <end position="259"/>
    </location>
</feature>
<evidence type="ECO:0000256" key="5">
    <source>
        <dbReference type="ARBA" id="ARBA00023136"/>
    </source>
</evidence>
<reference evidence="8 9" key="1">
    <citation type="submission" date="2023-02" db="EMBL/GenBank/DDBJ databases">
        <title>Genome sequencing required for Actinomycetospora new species description.</title>
        <authorList>
            <person name="Saimee Y."/>
            <person name="Duangmal K."/>
        </authorList>
    </citation>
    <scope>NUCLEOTIDE SEQUENCE [LARGE SCALE GENOMIC DNA]</scope>
    <source>
        <strain evidence="8 9">DW7H6</strain>
    </source>
</reference>
<name>A0ABT5SX27_9PSEU</name>
<proteinExistence type="inferred from homology"/>
<dbReference type="InterPro" id="IPR051204">
    <property type="entry name" value="ABC_transp_perm/SBD"/>
</dbReference>
<evidence type="ECO:0000313" key="9">
    <source>
        <dbReference type="Proteomes" id="UP001300763"/>
    </source>
</evidence>
<keyword evidence="9" id="KW-1185">Reference proteome</keyword>
<feature type="domain" description="ABC transmembrane type-1" evidence="7">
    <location>
        <begin position="78"/>
        <end position="259"/>
    </location>
</feature>
<evidence type="ECO:0000256" key="6">
    <source>
        <dbReference type="RuleBase" id="RU363032"/>
    </source>
</evidence>
<dbReference type="Proteomes" id="UP001300763">
    <property type="component" value="Unassembled WGS sequence"/>
</dbReference>
<comment type="caution">
    <text evidence="8">The sequence shown here is derived from an EMBL/GenBank/DDBJ whole genome shotgun (WGS) entry which is preliminary data.</text>
</comment>
<evidence type="ECO:0000256" key="3">
    <source>
        <dbReference type="ARBA" id="ARBA00022692"/>
    </source>
</evidence>
<comment type="similarity">
    <text evidence="6">Belongs to the binding-protein-dependent transport system permease family.</text>
</comment>
<feature type="transmembrane region" description="Helical" evidence="6">
    <location>
        <begin position="194"/>
        <end position="220"/>
    </location>
</feature>
<evidence type="ECO:0000313" key="8">
    <source>
        <dbReference type="EMBL" id="MDD7966258.1"/>
    </source>
</evidence>